<dbReference type="Gene3D" id="1.25.10.10">
    <property type="entry name" value="Leucine-rich Repeat Variant"/>
    <property type="match status" value="1"/>
</dbReference>
<keyword evidence="1" id="KW-0677">Repeat</keyword>
<proteinExistence type="predicted"/>
<dbReference type="InterPro" id="IPR016024">
    <property type="entry name" value="ARM-type_fold"/>
</dbReference>
<evidence type="ECO:0000256" key="1">
    <source>
        <dbReference type="ARBA" id="ARBA00022737"/>
    </source>
</evidence>
<accession>A0A8K1FIP9</accession>
<comment type="caution">
    <text evidence="3">The sequence shown here is derived from an EMBL/GenBank/DDBJ whole genome shotgun (WGS) entry which is preliminary data.</text>
</comment>
<protein>
    <submittedName>
        <fullName evidence="3">Uncharacterized protein</fullName>
    </submittedName>
</protein>
<keyword evidence="4" id="KW-1185">Reference proteome</keyword>
<sequence>MLDVAAHMLLLQRQALLKREQPEDGSFLPLSLSLACLLRQLPSGLAPPPGMLSFHQLDRLPMEAIDQKLARLVDLDREASDEDWMEAQHRVWNLMRALALYAKVVRSVLRRCQDHLSNHQTAKEAMQSVTDDVVALLTPTEDEEDDEDVKFEEQGNLPPHQDGKSSSRSAKPRRKRTKDKKDLAVRDSIGPDRSQTTPQETETMAIDPSGIMKRALARDVGDGSSILAIMKKYPSDERIQSHGVRALKSIIRRLPPASTVHQPNQSRTSFDEDEDEDDDDDDDEDDMPPQQESVDVPRQEIIHVVIACMQKHPASVSLQRDALFCLSEYVHQADSHVMITTAVGGIVSIMDAMARLPDDEDAQIAALSVLGHPRISDASVVRVNPESRRLVLSAMKRFPLSERLQGLACLALTNLSLRHDESMEEIVAKGGLILVVSAMTRFRDESLVQASGSWLLGTVSARNEEMLQTCLDAGALPVCEKARVRFPKDAAVQTHVTLAIESLVREVSTQPSLVSPRSTGDCVLQ</sequence>
<evidence type="ECO:0000313" key="4">
    <source>
        <dbReference type="Proteomes" id="UP000794436"/>
    </source>
</evidence>
<feature type="compositionally biased region" description="Acidic residues" evidence="2">
    <location>
        <begin position="140"/>
        <end position="150"/>
    </location>
</feature>
<feature type="compositionally biased region" description="Polar residues" evidence="2">
    <location>
        <begin position="193"/>
        <end position="202"/>
    </location>
</feature>
<feature type="region of interest" description="Disordered" evidence="2">
    <location>
        <begin position="140"/>
        <end position="210"/>
    </location>
</feature>
<feature type="compositionally biased region" description="Polar residues" evidence="2">
    <location>
        <begin position="259"/>
        <end position="268"/>
    </location>
</feature>
<dbReference type="Proteomes" id="UP000794436">
    <property type="component" value="Unassembled WGS sequence"/>
</dbReference>
<gene>
    <name evidence="3" type="ORF">Poli38472_014183</name>
</gene>
<feature type="compositionally biased region" description="Acidic residues" evidence="2">
    <location>
        <begin position="271"/>
        <end position="287"/>
    </location>
</feature>
<dbReference type="SUPFAM" id="SSF48371">
    <property type="entry name" value="ARM repeat"/>
    <property type="match status" value="1"/>
</dbReference>
<name>A0A8K1FIP9_PYTOL</name>
<dbReference type="PANTHER" id="PTHR22895">
    <property type="entry name" value="ARMADILLO REPEAT-CONTAINING PROTEIN 6"/>
    <property type="match status" value="1"/>
</dbReference>
<feature type="region of interest" description="Disordered" evidence="2">
    <location>
        <begin position="254"/>
        <end position="296"/>
    </location>
</feature>
<dbReference type="PANTHER" id="PTHR22895:SF0">
    <property type="entry name" value="ARMADILLO REPEAT-CONTAINING PROTEIN 6"/>
    <property type="match status" value="1"/>
</dbReference>
<dbReference type="OrthoDB" id="75296at2759"/>
<dbReference type="AlphaFoldDB" id="A0A8K1FIP9"/>
<evidence type="ECO:0000256" key="2">
    <source>
        <dbReference type="SAM" id="MobiDB-lite"/>
    </source>
</evidence>
<reference evidence="3" key="1">
    <citation type="submission" date="2019-03" db="EMBL/GenBank/DDBJ databases">
        <title>Long read genome sequence of the mycoparasitic Pythium oligandrum ATCC 38472 isolated from sugarbeet rhizosphere.</title>
        <authorList>
            <person name="Gaulin E."/>
        </authorList>
    </citation>
    <scope>NUCLEOTIDE SEQUENCE</scope>
    <source>
        <strain evidence="3">ATCC 38472_TT</strain>
    </source>
</reference>
<dbReference type="EMBL" id="SPLM01000041">
    <property type="protein sequence ID" value="TMW64066.1"/>
    <property type="molecule type" value="Genomic_DNA"/>
</dbReference>
<dbReference type="InterPro" id="IPR011989">
    <property type="entry name" value="ARM-like"/>
</dbReference>
<evidence type="ECO:0000313" key="3">
    <source>
        <dbReference type="EMBL" id="TMW64066.1"/>
    </source>
</evidence>
<organism evidence="3 4">
    <name type="scientific">Pythium oligandrum</name>
    <name type="common">Mycoparasitic fungus</name>
    <dbReference type="NCBI Taxonomy" id="41045"/>
    <lineage>
        <taxon>Eukaryota</taxon>
        <taxon>Sar</taxon>
        <taxon>Stramenopiles</taxon>
        <taxon>Oomycota</taxon>
        <taxon>Peronosporomycetes</taxon>
        <taxon>Pythiales</taxon>
        <taxon>Pythiaceae</taxon>
        <taxon>Pythium</taxon>
    </lineage>
</organism>